<dbReference type="OrthoDB" id="973752at2"/>
<feature type="domain" description="GH16" evidence="5">
    <location>
        <begin position="54"/>
        <end position="367"/>
    </location>
</feature>
<feature type="region of interest" description="Disordered" evidence="4">
    <location>
        <begin position="459"/>
        <end position="494"/>
    </location>
</feature>
<comment type="similarity">
    <text evidence="1">Belongs to the glycosyl hydrolase 16 family.</text>
</comment>
<dbReference type="InterPro" id="IPR008964">
    <property type="entry name" value="Invasin/intimin_cell_adhesion"/>
</dbReference>
<dbReference type="Pfam" id="PF18962">
    <property type="entry name" value="Por_Secre_tail"/>
    <property type="match status" value="1"/>
</dbReference>
<dbReference type="Pfam" id="PF02368">
    <property type="entry name" value="Big_2"/>
    <property type="match status" value="1"/>
</dbReference>
<dbReference type="NCBIfam" id="TIGR04183">
    <property type="entry name" value="Por_Secre_tail"/>
    <property type="match status" value="1"/>
</dbReference>
<comment type="caution">
    <text evidence="6">The sequence shown here is derived from an EMBL/GenBank/DDBJ whole genome shotgun (WGS) entry which is preliminary data.</text>
</comment>
<dbReference type="PANTHER" id="PTHR10963">
    <property type="entry name" value="GLYCOSYL HYDROLASE-RELATED"/>
    <property type="match status" value="1"/>
</dbReference>
<evidence type="ECO:0000256" key="4">
    <source>
        <dbReference type="SAM" id="MobiDB-lite"/>
    </source>
</evidence>
<dbReference type="CDD" id="cd12215">
    <property type="entry name" value="ChiC_BD"/>
    <property type="match status" value="1"/>
</dbReference>
<dbReference type="PANTHER" id="PTHR10963:SF55">
    <property type="entry name" value="GLYCOSIDE HYDROLASE FAMILY 16 PROTEIN"/>
    <property type="match status" value="1"/>
</dbReference>
<dbReference type="GO" id="GO:0005975">
    <property type="term" value="P:carbohydrate metabolic process"/>
    <property type="evidence" value="ECO:0007669"/>
    <property type="project" value="InterPro"/>
</dbReference>
<dbReference type="InterPro" id="IPR026444">
    <property type="entry name" value="Secre_tail"/>
</dbReference>
<keyword evidence="3" id="KW-0378">Hydrolase</keyword>
<dbReference type="PROSITE" id="PS51762">
    <property type="entry name" value="GH16_2"/>
    <property type="match status" value="1"/>
</dbReference>
<keyword evidence="2" id="KW-0732">Signal</keyword>
<proteinExistence type="inferred from homology"/>
<evidence type="ECO:0000259" key="5">
    <source>
        <dbReference type="PROSITE" id="PS51762"/>
    </source>
</evidence>
<protein>
    <recommendedName>
        <fullName evidence="5">GH16 domain-containing protein</fullName>
    </recommendedName>
</protein>
<gene>
    <name evidence="6" type="ORF">AWE51_14665</name>
</gene>
<dbReference type="STRING" id="1642818.AWE51_14665"/>
<name>A0A162XXF2_9FLAO</name>
<dbReference type="InterPro" id="IPR036573">
    <property type="entry name" value="CBM_sf_5/12"/>
</dbReference>
<dbReference type="Gene3D" id="2.60.40.1080">
    <property type="match status" value="1"/>
</dbReference>
<evidence type="ECO:0000256" key="1">
    <source>
        <dbReference type="ARBA" id="ARBA00006865"/>
    </source>
</evidence>
<organism evidence="6 7">
    <name type="scientific">Aquimarina aggregata</name>
    <dbReference type="NCBI Taxonomy" id="1642818"/>
    <lineage>
        <taxon>Bacteria</taxon>
        <taxon>Pseudomonadati</taxon>
        <taxon>Bacteroidota</taxon>
        <taxon>Flavobacteriia</taxon>
        <taxon>Flavobacteriales</taxon>
        <taxon>Flavobacteriaceae</taxon>
        <taxon>Aquimarina</taxon>
    </lineage>
</organism>
<dbReference type="AlphaFoldDB" id="A0A162XXF2"/>
<reference evidence="6 7" key="1">
    <citation type="submission" date="2016-01" db="EMBL/GenBank/DDBJ databases">
        <title>The draft genome sequence of Aquimarina sp. RZW4-3-2.</title>
        <authorList>
            <person name="Wang Y."/>
        </authorList>
    </citation>
    <scope>NUCLEOTIDE SEQUENCE [LARGE SCALE GENOMIC DNA]</scope>
    <source>
        <strain evidence="6 7">RZW4-3-2</strain>
    </source>
</reference>
<sequence>MKKKFFFTLVVILFTTFNSIGQSFDEKSFEERTRPYGEADKPGISWKIRWDRSDLFKNDNFPDPDFKYNTRIWTKTPENVQSWVWRNKQNIEQREGSLYITARYNESGFPEKRVPDGCVNGNPSSTMVPVRFSSGMLRSTSPGFVYGYYEAAIKGSAGFPGVSPSFWLYNSIKSNSTVGKVRYQEIDVVELTQEGTSQSTRKVMDHNLHAITSASSRQRFDSSLNSPVGAFIPAVDQNGGLSVGPINSTAGRRWWRPKQNTAAERNITDEFEPRDINIFGCLVTAQEIVWYVNGKEIGRKPNVLWQKEADESNPMRITLSLGIRAPFNQFCSNRFVMPSPRELENAKDFFPQTMQVLYVKVFEPISDTSPKIDVNNVVLKKSEVPLRVGGNTIITPVIAPKEATNKNFTFYSVSGMDVARIDSKTGIVTALKKGSATFRVITDDGNFFDDITVTVNENPRQTRNANIPAPPGSAGLAPTDGDGDGGGDGDSSCENVPVWRKSNTYTKGDKVQFNGKLYELKNNSTGKCKPGGTSQCSRNQWKEIGSCAARQGKESISSDKVQVYPNPSINVVNITSKKGSTISIVNANGQVVKTKAGEGEIISFNTQNLAKGLYLIKIKNKKKVITKKLIID</sequence>
<dbReference type="Pfam" id="PF00722">
    <property type="entry name" value="Glyco_hydro_16"/>
    <property type="match status" value="1"/>
</dbReference>
<dbReference type="SUPFAM" id="SSF49373">
    <property type="entry name" value="Invasin/intimin cell-adhesion fragments"/>
    <property type="match status" value="1"/>
</dbReference>
<dbReference type="SMART" id="SM00495">
    <property type="entry name" value="ChtBD3"/>
    <property type="match status" value="1"/>
</dbReference>
<dbReference type="EMBL" id="LQRT01000046">
    <property type="protein sequence ID" value="KZS38822.1"/>
    <property type="molecule type" value="Genomic_DNA"/>
</dbReference>
<dbReference type="InterPro" id="IPR050546">
    <property type="entry name" value="Glycosyl_Hydrlase_16"/>
</dbReference>
<dbReference type="GO" id="GO:0030246">
    <property type="term" value="F:carbohydrate binding"/>
    <property type="evidence" value="ECO:0007669"/>
    <property type="project" value="InterPro"/>
</dbReference>
<dbReference type="InterPro" id="IPR000757">
    <property type="entry name" value="Beta-glucanase-like"/>
</dbReference>
<dbReference type="Proteomes" id="UP000076715">
    <property type="component" value="Unassembled WGS sequence"/>
</dbReference>
<dbReference type="RefSeq" id="WP_066318616.1">
    <property type="nucleotide sequence ID" value="NZ_LQRT01000046.1"/>
</dbReference>
<evidence type="ECO:0000256" key="2">
    <source>
        <dbReference type="ARBA" id="ARBA00022729"/>
    </source>
</evidence>
<evidence type="ECO:0000256" key="3">
    <source>
        <dbReference type="ARBA" id="ARBA00022801"/>
    </source>
</evidence>
<dbReference type="InterPro" id="IPR003343">
    <property type="entry name" value="Big_2"/>
</dbReference>
<dbReference type="SUPFAM" id="SSF49899">
    <property type="entry name" value="Concanavalin A-like lectins/glucanases"/>
    <property type="match status" value="1"/>
</dbReference>
<evidence type="ECO:0000313" key="7">
    <source>
        <dbReference type="Proteomes" id="UP000076715"/>
    </source>
</evidence>
<dbReference type="SMART" id="SM00635">
    <property type="entry name" value="BID_2"/>
    <property type="match status" value="1"/>
</dbReference>
<dbReference type="GO" id="GO:0004553">
    <property type="term" value="F:hydrolase activity, hydrolyzing O-glycosyl compounds"/>
    <property type="evidence" value="ECO:0007669"/>
    <property type="project" value="InterPro"/>
</dbReference>
<dbReference type="InterPro" id="IPR003610">
    <property type="entry name" value="CBM5/12"/>
</dbReference>
<keyword evidence="7" id="KW-1185">Reference proteome</keyword>
<evidence type="ECO:0000313" key="6">
    <source>
        <dbReference type="EMBL" id="KZS38822.1"/>
    </source>
</evidence>
<dbReference type="Gene3D" id="2.60.120.200">
    <property type="match status" value="1"/>
</dbReference>
<dbReference type="GO" id="GO:0005576">
    <property type="term" value="C:extracellular region"/>
    <property type="evidence" value="ECO:0007669"/>
    <property type="project" value="InterPro"/>
</dbReference>
<dbReference type="SUPFAM" id="SSF51055">
    <property type="entry name" value="Carbohydrate binding domain"/>
    <property type="match status" value="1"/>
</dbReference>
<dbReference type="InterPro" id="IPR013320">
    <property type="entry name" value="ConA-like_dom_sf"/>
</dbReference>
<dbReference type="Gene3D" id="2.10.10.20">
    <property type="entry name" value="Carbohydrate-binding module superfamily 5/12"/>
    <property type="match status" value="1"/>
</dbReference>
<accession>A0A162XXF2</accession>